<keyword evidence="2" id="KW-1185">Reference proteome</keyword>
<dbReference type="AlphaFoldDB" id="A0A915HXP8"/>
<evidence type="ECO:0000313" key="3">
    <source>
        <dbReference type="WBParaSite" id="nRc.2.0.1.t06595-RA"/>
    </source>
</evidence>
<dbReference type="Proteomes" id="UP000887565">
    <property type="component" value="Unplaced"/>
</dbReference>
<evidence type="ECO:0000256" key="1">
    <source>
        <dbReference type="SAM" id="MobiDB-lite"/>
    </source>
</evidence>
<reference evidence="3" key="1">
    <citation type="submission" date="2022-11" db="UniProtKB">
        <authorList>
            <consortium name="WormBaseParasite"/>
        </authorList>
    </citation>
    <scope>IDENTIFICATION</scope>
</reference>
<accession>A0A915HXP8</accession>
<evidence type="ECO:0000313" key="2">
    <source>
        <dbReference type="Proteomes" id="UP000887565"/>
    </source>
</evidence>
<feature type="region of interest" description="Disordered" evidence="1">
    <location>
        <begin position="1"/>
        <end position="23"/>
    </location>
</feature>
<protein>
    <submittedName>
        <fullName evidence="3">Uncharacterized protein</fullName>
    </submittedName>
</protein>
<dbReference type="WBParaSite" id="nRc.2.0.1.t06595-RA">
    <property type="protein sequence ID" value="nRc.2.0.1.t06595-RA"/>
    <property type="gene ID" value="nRc.2.0.1.g06595"/>
</dbReference>
<sequence>MASFLASKKFGRRKSSGNNRTPLAACKKRKNLAGISSLLNAVAVDDFPTISISSLQRCQQ</sequence>
<name>A0A915HXP8_ROMCU</name>
<organism evidence="2 3">
    <name type="scientific">Romanomermis culicivorax</name>
    <name type="common">Nematode worm</name>
    <dbReference type="NCBI Taxonomy" id="13658"/>
    <lineage>
        <taxon>Eukaryota</taxon>
        <taxon>Metazoa</taxon>
        <taxon>Ecdysozoa</taxon>
        <taxon>Nematoda</taxon>
        <taxon>Enoplea</taxon>
        <taxon>Dorylaimia</taxon>
        <taxon>Mermithida</taxon>
        <taxon>Mermithoidea</taxon>
        <taxon>Mermithidae</taxon>
        <taxon>Romanomermis</taxon>
    </lineage>
</organism>
<proteinExistence type="predicted"/>